<name>A0A645F9R4_9ZZZZ</name>
<protein>
    <submittedName>
        <fullName evidence="1">Uncharacterized protein</fullName>
    </submittedName>
</protein>
<accession>A0A645F9R4</accession>
<dbReference type="EMBL" id="VSSQ01056199">
    <property type="protein sequence ID" value="MPN10059.1"/>
    <property type="molecule type" value="Genomic_DNA"/>
</dbReference>
<reference evidence="1" key="1">
    <citation type="submission" date="2019-08" db="EMBL/GenBank/DDBJ databases">
        <authorList>
            <person name="Kucharzyk K."/>
            <person name="Murdoch R.W."/>
            <person name="Higgins S."/>
            <person name="Loffler F."/>
        </authorList>
    </citation>
    <scope>NUCLEOTIDE SEQUENCE</scope>
</reference>
<sequence>MARIKNSGNSSDFSEIKFVVFIFRAACCQNNGIFRKGFSKISIVLTALHPSVTACHNEEMFNGSALYGINNFIGNRENLVMGKATYDFTCFNFSRSGTSFSKLNDRREIFGLTRNTIRNVFNPFITDNTRRKEAIFVAVLRRN</sequence>
<proteinExistence type="predicted"/>
<gene>
    <name evidence="1" type="ORF">SDC9_157352</name>
</gene>
<organism evidence="1">
    <name type="scientific">bioreactor metagenome</name>
    <dbReference type="NCBI Taxonomy" id="1076179"/>
    <lineage>
        <taxon>unclassified sequences</taxon>
        <taxon>metagenomes</taxon>
        <taxon>ecological metagenomes</taxon>
    </lineage>
</organism>
<evidence type="ECO:0000313" key="1">
    <source>
        <dbReference type="EMBL" id="MPN10059.1"/>
    </source>
</evidence>
<comment type="caution">
    <text evidence="1">The sequence shown here is derived from an EMBL/GenBank/DDBJ whole genome shotgun (WGS) entry which is preliminary data.</text>
</comment>
<dbReference type="AlphaFoldDB" id="A0A645F9R4"/>